<comment type="caution">
    <text evidence="2">The sequence shown here is derived from an EMBL/GenBank/DDBJ whole genome shotgun (WGS) entry which is preliminary data.</text>
</comment>
<keyword evidence="1" id="KW-1133">Transmembrane helix</keyword>
<feature type="transmembrane region" description="Helical" evidence="1">
    <location>
        <begin position="20"/>
        <end position="39"/>
    </location>
</feature>
<name>A0ABT2T6T0_9FIRM</name>
<gene>
    <name evidence="2" type="ORF">OCV77_13300</name>
</gene>
<organism evidence="2 3">
    <name type="scientific">Suilimivivens aceti</name>
    <dbReference type="NCBI Taxonomy" id="2981774"/>
    <lineage>
        <taxon>Bacteria</taxon>
        <taxon>Bacillati</taxon>
        <taxon>Bacillota</taxon>
        <taxon>Clostridia</taxon>
        <taxon>Lachnospirales</taxon>
        <taxon>Lachnospiraceae</taxon>
        <taxon>Suilimivivens</taxon>
    </lineage>
</organism>
<evidence type="ECO:0008006" key="4">
    <source>
        <dbReference type="Google" id="ProtNLM"/>
    </source>
</evidence>
<evidence type="ECO:0000313" key="3">
    <source>
        <dbReference type="Proteomes" id="UP001652432"/>
    </source>
</evidence>
<keyword evidence="1" id="KW-0812">Transmembrane</keyword>
<dbReference type="RefSeq" id="WP_118798984.1">
    <property type="nucleotide sequence ID" value="NZ_JAOQKJ010000012.1"/>
</dbReference>
<feature type="transmembrane region" description="Helical" evidence="1">
    <location>
        <begin position="214"/>
        <end position="238"/>
    </location>
</feature>
<dbReference type="EMBL" id="JAOQKJ010000012">
    <property type="protein sequence ID" value="MCU6745449.1"/>
    <property type="molecule type" value="Genomic_DNA"/>
</dbReference>
<feature type="transmembrane region" description="Helical" evidence="1">
    <location>
        <begin position="82"/>
        <end position="104"/>
    </location>
</feature>
<sequence length="319" mass="35364">MTTLLVAKQYIKHFISKYEVYLKPLLKLILALTSLMLINGKIGYMHRLDSISIVLIAALMCSFMPMNFIVVVAAVFTVLHMYALSLECAVVTLVLLLVLFLLYFRFSPKDTIVVLLTPMSFILGIPYVMPLAMGLLGSPASAVSVGCGVIVTFFIRNIADGSSTFSAMEAEDMASRFRYIIDGFISNKGMILTIVAFTATIIIVYLIRRLSVDYAWTIAIIAGALADVMILLVGDLIFDTNVSILGLIIGTVVSGLLAKVIEFFAFHVDYSRTEKVQFEDDEYYYYVKAVPKITVSAPSRTVKKINTARRRPASTQGRR</sequence>
<keyword evidence="3" id="KW-1185">Reference proteome</keyword>
<dbReference type="Proteomes" id="UP001652432">
    <property type="component" value="Unassembled WGS sequence"/>
</dbReference>
<feature type="transmembrane region" description="Helical" evidence="1">
    <location>
        <begin position="51"/>
        <end position="76"/>
    </location>
</feature>
<accession>A0ABT2T6T0</accession>
<evidence type="ECO:0000256" key="1">
    <source>
        <dbReference type="SAM" id="Phobius"/>
    </source>
</evidence>
<reference evidence="2 3" key="1">
    <citation type="journal article" date="2021" name="ISME Commun">
        <title>Automated analysis of genomic sequences facilitates high-throughput and comprehensive description of bacteria.</title>
        <authorList>
            <person name="Hitch T.C.A."/>
        </authorList>
    </citation>
    <scope>NUCLEOTIDE SEQUENCE [LARGE SCALE GENOMIC DNA]</scope>
    <source>
        <strain evidence="2 3">Sanger_18</strain>
    </source>
</reference>
<evidence type="ECO:0000313" key="2">
    <source>
        <dbReference type="EMBL" id="MCU6745449.1"/>
    </source>
</evidence>
<proteinExistence type="predicted"/>
<keyword evidence="1" id="KW-0472">Membrane</keyword>
<feature type="transmembrane region" description="Helical" evidence="1">
    <location>
        <begin position="111"/>
        <end position="129"/>
    </location>
</feature>
<feature type="transmembrane region" description="Helical" evidence="1">
    <location>
        <begin position="189"/>
        <end position="207"/>
    </location>
</feature>
<feature type="transmembrane region" description="Helical" evidence="1">
    <location>
        <begin position="244"/>
        <end position="266"/>
    </location>
</feature>
<protein>
    <recommendedName>
        <fullName evidence="4">ABC transporter permease</fullName>
    </recommendedName>
</protein>